<feature type="region of interest" description="Disordered" evidence="2">
    <location>
        <begin position="1"/>
        <end position="61"/>
    </location>
</feature>
<sequence>MSAVTGNRVIVGEDSEEESDEARELSASKVDSEGAESDEENQEDSIPSDEREEASDDGNEEMWKEIEPRLLSGSLDGLCMIQKAMMQKIRPSMETAIERIQELMENQKAGEIVPRNVELLENECMEKIESTMTKSTAYAQKIDRIAANMMEISIAIERMKKKADDLRIDAQSYAIKKEEKREERQQWNLFYAAKSSESVSSD</sequence>
<keyword evidence="1" id="KW-0175">Coiled coil</keyword>
<accession>A0A024GGG6</accession>
<dbReference type="GO" id="GO:0030133">
    <property type="term" value="C:transport vesicle"/>
    <property type="evidence" value="ECO:0007669"/>
    <property type="project" value="TreeGrafter"/>
</dbReference>
<feature type="compositionally biased region" description="Basic and acidic residues" evidence="2">
    <location>
        <begin position="22"/>
        <end position="32"/>
    </location>
</feature>
<evidence type="ECO:0000313" key="4">
    <source>
        <dbReference type="Proteomes" id="UP000053237"/>
    </source>
</evidence>
<keyword evidence="4" id="KW-1185">Reference proteome</keyword>
<dbReference type="InParanoid" id="A0A024GGG6"/>
<dbReference type="GO" id="GO:0031083">
    <property type="term" value="C:BLOC-1 complex"/>
    <property type="evidence" value="ECO:0007669"/>
    <property type="project" value="TreeGrafter"/>
</dbReference>
<gene>
    <name evidence="3" type="ORF">BN9_068670</name>
</gene>
<dbReference type="Proteomes" id="UP000053237">
    <property type="component" value="Unassembled WGS sequence"/>
</dbReference>
<comment type="caution">
    <text evidence="3">The sequence shown here is derived from an EMBL/GenBank/DDBJ whole genome shotgun (WGS) entry which is preliminary data.</text>
</comment>
<reference evidence="3 4" key="1">
    <citation type="submission" date="2012-05" db="EMBL/GenBank/DDBJ databases">
        <title>Recombination and specialization in a pathogen metapopulation.</title>
        <authorList>
            <person name="Gardiner A."/>
            <person name="Kemen E."/>
            <person name="Schultz-Larsen T."/>
            <person name="MacLean D."/>
            <person name="Van Oosterhout C."/>
            <person name="Jones J.D.G."/>
        </authorList>
    </citation>
    <scope>NUCLEOTIDE SEQUENCE [LARGE SCALE GENOMIC DNA]</scope>
    <source>
        <strain evidence="3 4">Ac Nc2</strain>
    </source>
</reference>
<dbReference type="PANTHER" id="PTHR31328:SF2">
    <property type="entry name" value="BIOGENESIS OF LYSOSOME-RELATED ORGANELLES COMPLEX 1 SUBUNIT 6"/>
    <property type="match status" value="1"/>
</dbReference>
<feature type="compositionally biased region" description="Acidic residues" evidence="2">
    <location>
        <begin position="33"/>
        <end position="60"/>
    </location>
</feature>
<dbReference type="EMBL" id="CAIX01000112">
    <property type="protein sequence ID" value="CCI45957.1"/>
    <property type="molecule type" value="Genomic_DNA"/>
</dbReference>
<organism evidence="3 4">
    <name type="scientific">Albugo candida</name>
    <dbReference type="NCBI Taxonomy" id="65357"/>
    <lineage>
        <taxon>Eukaryota</taxon>
        <taxon>Sar</taxon>
        <taxon>Stramenopiles</taxon>
        <taxon>Oomycota</taxon>
        <taxon>Peronosporomycetes</taxon>
        <taxon>Albuginales</taxon>
        <taxon>Albuginaceae</taxon>
        <taxon>Albugo</taxon>
    </lineage>
</organism>
<evidence type="ECO:0000313" key="3">
    <source>
        <dbReference type="EMBL" id="CCI45957.1"/>
    </source>
</evidence>
<dbReference type="AlphaFoldDB" id="A0A024GGG6"/>
<protein>
    <submittedName>
        <fullName evidence="3">Uncharacterized protein</fullName>
    </submittedName>
</protein>
<dbReference type="PANTHER" id="PTHR31328">
    <property type="entry name" value="BIOGENESIS OF LYSOSOME-RELATED ORGANELLES COMPLEX 1 SUBUNIT 6"/>
    <property type="match status" value="1"/>
</dbReference>
<evidence type="ECO:0000256" key="1">
    <source>
        <dbReference type="SAM" id="Coils"/>
    </source>
</evidence>
<evidence type="ECO:0000256" key="2">
    <source>
        <dbReference type="SAM" id="MobiDB-lite"/>
    </source>
</evidence>
<proteinExistence type="predicted"/>
<dbReference type="OrthoDB" id="79125at2759"/>
<feature type="coiled-coil region" evidence="1">
    <location>
        <begin position="156"/>
        <end position="183"/>
    </location>
</feature>
<name>A0A024GGG6_9STRA</name>